<protein>
    <recommendedName>
        <fullName evidence="1">Peptidase M13 N-terminal domain-containing protein</fullName>
    </recommendedName>
</protein>
<keyword evidence="3" id="KW-1185">Reference proteome</keyword>
<dbReference type="EMBL" id="JAPVEB010000010">
    <property type="protein sequence ID" value="KAJ5255511.1"/>
    <property type="molecule type" value="Genomic_DNA"/>
</dbReference>
<dbReference type="PROSITE" id="PS51885">
    <property type="entry name" value="NEPRILYSIN"/>
    <property type="match status" value="1"/>
</dbReference>
<dbReference type="InterPro" id="IPR000718">
    <property type="entry name" value="Peptidase_M13"/>
</dbReference>
<dbReference type="Pfam" id="PF05649">
    <property type="entry name" value="Peptidase_M13_N"/>
    <property type="match status" value="1"/>
</dbReference>
<dbReference type="InterPro" id="IPR008753">
    <property type="entry name" value="Peptidase_M13_N"/>
</dbReference>
<evidence type="ECO:0000313" key="2">
    <source>
        <dbReference type="EMBL" id="KAJ5255511.1"/>
    </source>
</evidence>
<dbReference type="PANTHER" id="PTHR11733">
    <property type="entry name" value="ZINC METALLOPROTEASE FAMILY M13 NEPRILYSIN-RELATED"/>
    <property type="match status" value="1"/>
</dbReference>
<feature type="domain" description="Peptidase M13 N-terminal" evidence="1">
    <location>
        <begin position="108"/>
        <end position="324"/>
    </location>
</feature>
<comment type="caution">
    <text evidence="2">The sequence shown here is derived from an EMBL/GenBank/DDBJ whole genome shotgun (WGS) entry which is preliminary data.</text>
</comment>
<gene>
    <name evidence="2" type="ORF">N7505_010662</name>
</gene>
<accession>A0ABQ8W5P6</accession>
<name>A0ABQ8W5P6_PENCH</name>
<proteinExistence type="predicted"/>
<dbReference type="PANTHER" id="PTHR11733:SF167">
    <property type="entry name" value="FI17812P1-RELATED"/>
    <property type="match status" value="1"/>
</dbReference>
<reference evidence="2 3" key="1">
    <citation type="journal article" date="2023" name="IMA Fungus">
        <title>Comparative genomic study of the Penicillium genus elucidates a diverse pangenome and 15 lateral gene transfer events.</title>
        <authorList>
            <person name="Petersen C."/>
            <person name="Sorensen T."/>
            <person name="Nielsen M.R."/>
            <person name="Sondergaard T.E."/>
            <person name="Sorensen J.L."/>
            <person name="Fitzpatrick D.A."/>
            <person name="Frisvad J.C."/>
            <person name="Nielsen K.L."/>
        </authorList>
    </citation>
    <scope>NUCLEOTIDE SEQUENCE [LARGE SCALE GENOMIC DNA]</scope>
    <source>
        <strain evidence="2 3">IBT 3361</strain>
    </source>
</reference>
<dbReference type="Gene3D" id="1.10.1380.10">
    <property type="entry name" value="Neutral endopeptidase , domain2"/>
    <property type="match status" value="1"/>
</dbReference>
<dbReference type="InterPro" id="IPR042089">
    <property type="entry name" value="Peptidase_M13_dom_2"/>
</dbReference>
<dbReference type="SUPFAM" id="SSF55486">
    <property type="entry name" value="Metalloproteases ('zincins'), catalytic domain"/>
    <property type="match status" value="1"/>
</dbReference>
<evidence type="ECO:0000259" key="1">
    <source>
        <dbReference type="Pfam" id="PF05649"/>
    </source>
</evidence>
<organism evidence="2 3">
    <name type="scientific">Penicillium chrysogenum</name>
    <name type="common">Penicillium notatum</name>
    <dbReference type="NCBI Taxonomy" id="5076"/>
    <lineage>
        <taxon>Eukaryota</taxon>
        <taxon>Fungi</taxon>
        <taxon>Dikarya</taxon>
        <taxon>Ascomycota</taxon>
        <taxon>Pezizomycotina</taxon>
        <taxon>Eurotiomycetes</taxon>
        <taxon>Eurotiomycetidae</taxon>
        <taxon>Eurotiales</taxon>
        <taxon>Aspergillaceae</taxon>
        <taxon>Penicillium</taxon>
        <taxon>Penicillium chrysogenum species complex</taxon>
    </lineage>
</organism>
<dbReference type="Proteomes" id="UP001220256">
    <property type="component" value="Unassembled WGS sequence"/>
</dbReference>
<evidence type="ECO:0000313" key="3">
    <source>
        <dbReference type="Proteomes" id="UP001220256"/>
    </source>
</evidence>
<sequence length="331" mass="36698">MQSEKGLLLDVSEVYDSEDNDFVPRHTRYKKLQGARPCWATTLKKGLCVFVITILITYYLGFPHGSLSTEKKPSPHPEAPPLCQSQECIHAASEILYNLDPNYENIDPCTDFDRYVCGGWRERHDMRPDQGSIFAGTIMHENAQTKLRHILERTEPPQPSDADNFKKLKAAYDACLDEATVNKRGSKPLTDILDELRTIYPAKAGLVKGAQDQLTNALLYLANAGVEALASSGVTPDDRDPDNVVIMISPPREIGLPAREYYNNTKTVADYTAVLKQVVQRLAGDGFDKTAEDVVAFEKKLADVTPDTQTQEDVTKYYNPLSVKGNGGTSA</sequence>